<name>A0A401TNT0_CHIPU</name>
<comment type="caution">
    <text evidence="1">The sequence shown here is derived from an EMBL/GenBank/DDBJ whole genome shotgun (WGS) entry which is preliminary data.</text>
</comment>
<proteinExistence type="predicted"/>
<reference evidence="1 2" key="1">
    <citation type="journal article" date="2018" name="Nat. Ecol. Evol.">
        <title>Shark genomes provide insights into elasmobranch evolution and the origin of vertebrates.</title>
        <authorList>
            <person name="Hara Y"/>
            <person name="Yamaguchi K"/>
            <person name="Onimaru K"/>
            <person name="Kadota M"/>
            <person name="Koyanagi M"/>
            <person name="Keeley SD"/>
            <person name="Tatsumi K"/>
            <person name="Tanaka K"/>
            <person name="Motone F"/>
            <person name="Kageyama Y"/>
            <person name="Nozu R"/>
            <person name="Adachi N"/>
            <person name="Nishimura O"/>
            <person name="Nakagawa R"/>
            <person name="Tanegashima C"/>
            <person name="Kiyatake I"/>
            <person name="Matsumoto R"/>
            <person name="Murakumo K"/>
            <person name="Nishida K"/>
            <person name="Terakita A"/>
            <person name="Kuratani S"/>
            <person name="Sato K"/>
            <person name="Hyodo S Kuraku.S."/>
        </authorList>
    </citation>
    <scope>NUCLEOTIDE SEQUENCE [LARGE SCALE GENOMIC DNA]</scope>
</reference>
<sequence>MQRLRGAAQTPHQQKQQIPVLVNSQFDVVGSLSRYSQYPL</sequence>
<accession>A0A401TNT0</accession>
<protein>
    <submittedName>
        <fullName evidence="1">Uncharacterized protein</fullName>
    </submittedName>
</protein>
<dbReference type="AlphaFoldDB" id="A0A401TNT0"/>
<evidence type="ECO:0000313" key="1">
    <source>
        <dbReference type="EMBL" id="GCC44340.1"/>
    </source>
</evidence>
<gene>
    <name evidence="1" type="ORF">chiPu_0028489</name>
</gene>
<dbReference type="EMBL" id="BEZZ01132528">
    <property type="protein sequence ID" value="GCC44340.1"/>
    <property type="molecule type" value="Genomic_DNA"/>
</dbReference>
<organism evidence="1 2">
    <name type="scientific">Chiloscyllium punctatum</name>
    <name type="common">Brownbanded bambooshark</name>
    <name type="synonym">Hemiscyllium punctatum</name>
    <dbReference type="NCBI Taxonomy" id="137246"/>
    <lineage>
        <taxon>Eukaryota</taxon>
        <taxon>Metazoa</taxon>
        <taxon>Chordata</taxon>
        <taxon>Craniata</taxon>
        <taxon>Vertebrata</taxon>
        <taxon>Chondrichthyes</taxon>
        <taxon>Elasmobranchii</taxon>
        <taxon>Galeomorphii</taxon>
        <taxon>Galeoidea</taxon>
        <taxon>Orectolobiformes</taxon>
        <taxon>Hemiscylliidae</taxon>
        <taxon>Chiloscyllium</taxon>
    </lineage>
</organism>
<keyword evidence="2" id="KW-1185">Reference proteome</keyword>
<dbReference type="Proteomes" id="UP000287033">
    <property type="component" value="Unassembled WGS sequence"/>
</dbReference>
<feature type="non-terminal residue" evidence="1">
    <location>
        <position position="40"/>
    </location>
</feature>
<evidence type="ECO:0000313" key="2">
    <source>
        <dbReference type="Proteomes" id="UP000287033"/>
    </source>
</evidence>